<dbReference type="PANTHER" id="PTHR30535:SF34">
    <property type="entry name" value="MOLYBDATE-BINDING PROTEIN MOLA"/>
    <property type="match status" value="1"/>
</dbReference>
<dbReference type="GO" id="GO:0071281">
    <property type="term" value="P:cellular response to iron ion"/>
    <property type="evidence" value="ECO:0007669"/>
    <property type="project" value="TreeGrafter"/>
</dbReference>
<gene>
    <name evidence="4" type="primary">btuF</name>
    <name evidence="4" type="ORF">DSM104443_02840</name>
</gene>
<proteinExistence type="predicted"/>
<dbReference type="RefSeq" id="WP_171093353.1">
    <property type="nucleotide sequence ID" value="NZ_CP053069.1"/>
</dbReference>
<organism evidence="4 5">
    <name type="scientific">Usitatibacter rugosus</name>
    <dbReference type="NCBI Taxonomy" id="2732067"/>
    <lineage>
        <taxon>Bacteria</taxon>
        <taxon>Pseudomonadati</taxon>
        <taxon>Pseudomonadota</taxon>
        <taxon>Betaproteobacteria</taxon>
        <taxon>Nitrosomonadales</taxon>
        <taxon>Usitatibacteraceae</taxon>
        <taxon>Usitatibacter</taxon>
    </lineage>
</organism>
<reference evidence="4 5" key="1">
    <citation type="submission" date="2020-04" db="EMBL/GenBank/DDBJ databases">
        <title>Usitatibacter rugosus gen. nov., sp. nov. and Usitatibacter palustris sp. nov., novel members of Usitatibacteraceae fam. nov. within the order Nitrosomonadales isolated from soil.</title>
        <authorList>
            <person name="Huber K.J."/>
            <person name="Neumann-Schaal M."/>
            <person name="Geppert A."/>
            <person name="Luckner M."/>
            <person name="Wanner G."/>
            <person name="Overmann J."/>
        </authorList>
    </citation>
    <scope>NUCLEOTIDE SEQUENCE [LARGE SCALE GENOMIC DNA]</scope>
    <source>
        <strain evidence="4 5">0125_3</strain>
    </source>
</reference>
<protein>
    <submittedName>
        <fullName evidence="4">Vitamin B12-binding protein</fullName>
    </submittedName>
</protein>
<dbReference type="SUPFAM" id="SSF53807">
    <property type="entry name" value="Helical backbone' metal receptor"/>
    <property type="match status" value="1"/>
</dbReference>
<evidence type="ECO:0000256" key="1">
    <source>
        <dbReference type="ARBA" id="ARBA00022729"/>
    </source>
</evidence>
<dbReference type="InterPro" id="IPR054828">
    <property type="entry name" value="Vit_B12_bind_prot"/>
</dbReference>
<keyword evidence="1 2" id="KW-0732">Signal</keyword>
<feature type="domain" description="Fe/B12 periplasmic-binding" evidence="3">
    <location>
        <begin position="43"/>
        <end position="291"/>
    </location>
</feature>
<dbReference type="CDD" id="cd01144">
    <property type="entry name" value="BtuF"/>
    <property type="match status" value="1"/>
</dbReference>
<accession>A0A6M4H1M8</accession>
<evidence type="ECO:0000259" key="3">
    <source>
        <dbReference type="PROSITE" id="PS50983"/>
    </source>
</evidence>
<dbReference type="Proteomes" id="UP000501534">
    <property type="component" value="Chromosome"/>
</dbReference>
<evidence type="ECO:0000256" key="2">
    <source>
        <dbReference type="SAM" id="SignalP"/>
    </source>
</evidence>
<feature type="chain" id="PRO_5026708826" evidence="2">
    <location>
        <begin position="26"/>
        <end position="291"/>
    </location>
</feature>
<dbReference type="AlphaFoldDB" id="A0A6M4H1M8"/>
<dbReference type="PANTHER" id="PTHR30535">
    <property type="entry name" value="VITAMIN B12-BINDING PROTEIN"/>
    <property type="match status" value="1"/>
</dbReference>
<sequence>MRALAWPRRIAALLLGVAFATTSVAQVRDDLGRSIAPVGTGKRIVALSPFITEAVYAAGAGAELVGVSEYSDYPEAAKRLPPVSGALGVEWEKLAALKPDLAFAWKDTLRDNDLERFAQLRIPVFVLSGRRLDDVPRTLRAVAMMTGRPPPAAAMSFELRMTKVRVANAKKPRVTVLLEIQHRPLMTIAGPHFMNDTLAACGADNVFANLPGVAPEVSWEQLMARDPQAIVGAGALENEKDFRDRWKDHPTLRAVKTGALIYVNGDHFYRPTARLAEGVESLCSKVDEVRK</sequence>
<dbReference type="NCBIfam" id="NF038402">
    <property type="entry name" value="TroA_like"/>
    <property type="match status" value="1"/>
</dbReference>
<dbReference type="Pfam" id="PF01497">
    <property type="entry name" value="Peripla_BP_2"/>
    <property type="match status" value="1"/>
</dbReference>
<keyword evidence="5" id="KW-1185">Reference proteome</keyword>
<name>A0A6M4H1M8_9PROT</name>
<evidence type="ECO:0000313" key="5">
    <source>
        <dbReference type="Proteomes" id="UP000501534"/>
    </source>
</evidence>
<evidence type="ECO:0000313" key="4">
    <source>
        <dbReference type="EMBL" id="QJR11757.1"/>
    </source>
</evidence>
<dbReference type="Gene3D" id="3.40.50.1980">
    <property type="entry name" value="Nitrogenase molybdenum iron protein domain"/>
    <property type="match status" value="2"/>
</dbReference>
<dbReference type="InterPro" id="IPR002491">
    <property type="entry name" value="ABC_transptr_periplasmic_BD"/>
</dbReference>
<dbReference type="EMBL" id="CP053069">
    <property type="protein sequence ID" value="QJR11757.1"/>
    <property type="molecule type" value="Genomic_DNA"/>
</dbReference>
<feature type="signal peptide" evidence="2">
    <location>
        <begin position="1"/>
        <end position="25"/>
    </location>
</feature>
<dbReference type="PROSITE" id="PS50983">
    <property type="entry name" value="FE_B12_PBP"/>
    <property type="match status" value="1"/>
</dbReference>
<dbReference type="KEGG" id="uru:DSM104443_02840"/>
<dbReference type="InterPro" id="IPR050902">
    <property type="entry name" value="ABC_Transporter_SBP"/>
</dbReference>